<reference evidence="9" key="1">
    <citation type="submission" date="2023-01" db="EMBL/GenBank/DDBJ databases">
        <title>The chitinases involved in constricting ring structure development in the nematode-trapping fungus Drechslerella dactyloides.</title>
        <authorList>
            <person name="Wang R."/>
            <person name="Zhang L."/>
            <person name="Tang P."/>
            <person name="Li S."/>
            <person name="Liang L."/>
        </authorList>
    </citation>
    <scope>NUCLEOTIDE SEQUENCE</scope>
    <source>
        <strain evidence="9">YMF1.00031</strain>
    </source>
</reference>
<keyword evidence="7" id="KW-0472">Membrane</keyword>
<evidence type="ECO:0000256" key="4">
    <source>
        <dbReference type="ARBA" id="ARBA00022827"/>
    </source>
</evidence>
<dbReference type="Pfam" id="PF00667">
    <property type="entry name" value="FAD_binding_1"/>
    <property type="match status" value="1"/>
</dbReference>
<dbReference type="InterPro" id="IPR017938">
    <property type="entry name" value="Riboflavin_synthase-like_b-brl"/>
</dbReference>
<dbReference type="Proteomes" id="UP001221413">
    <property type="component" value="Unassembled WGS sequence"/>
</dbReference>
<dbReference type="InterPro" id="IPR039261">
    <property type="entry name" value="FNR_nucleotide-bd"/>
</dbReference>
<feature type="compositionally biased region" description="Polar residues" evidence="6">
    <location>
        <begin position="971"/>
        <end position="984"/>
    </location>
</feature>
<keyword evidence="5" id="KW-0560">Oxidoreductase</keyword>
<dbReference type="GO" id="GO:0016746">
    <property type="term" value="F:acyltransferase activity"/>
    <property type="evidence" value="ECO:0007669"/>
    <property type="project" value="InterPro"/>
</dbReference>
<dbReference type="FunFam" id="3.40.50.80:FF:000027">
    <property type="entry name" value="FAD binding domain protein"/>
    <property type="match status" value="1"/>
</dbReference>
<proteinExistence type="inferred from homology"/>
<keyword evidence="3" id="KW-0285">Flavoprotein</keyword>
<dbReference type="InterPro" id="IPR002123">
    <property type="entry name" value="Plipid/glycerol_acylTrfase"/>
</dbReference>
<dbReference type="InterPro" id="IPR001433">
    <property type="entry name" value="OxRdtase_FAD/NAD-bd"/>
</dbReference>
<dbReference type="Gene3D" id="3.40.50.80">
    <property type="entry name" value="Nucleotide-binding domain of ferredoxin-NADP reductase (FNR) module"/>
    <property type="match status" value="1"/>
</dbReference>
<feature type="compositionally biased region" description="Basic and acidic residues" evidence="6">
    <location>
        <begin position="1"/>
        <end position="12"/>
    </location>
</feature>
<dbReference type="Gene3D" id="1.20.990.10">
    <property type="entry name" value="NADPH-cytochrome p450 Reductase, Chain A, domain 3"/>
    <property type="match status" value="1"/>
</dbReference>
<accession>A0AAD6NMH3</accession>
<dbReference type="InterPro" id="IPR023173">
    <property type="entry name" value="NADPH_Cyt_P450_Rdtase_alpha"/>
</dbReference>
<organism evidence="9 10">
    <name type="scientific">Drechslerella dactyloides</name>
    <name type="common">Nematode-trapping fungus</name>
    <name type="synonym">Arthrobotrys dactyloides</name>
    <dbReference type="NCBI Taxonomy" id="74499"/>
    <lineage>
        <taxon>Eukaryota</taxon>
        <taxon>Fungi</taxon>
        <taxon>Dikarya</taxon>
        <taxon>Ascomycota</taxon>
        <taxon>Pezizomycotina</taxon>
        <taxon>Orbiliomycetes</taxon>
        <taxon>Orbiliales</taxon>
        <taxon>Orbiliaceae</taxon>
        <taxon>Drechslerella</taxon>
    </lineage>
</organism>
<dbReference type="Pfam" id="PF00175">
    <property type="entry name" value="NAD_binding_1"/>
    <property type="match status" value="1"/>
</dbReference>
<dbReference type="GO" id="GO:0050667">
    <property type="term" value="P:homocysteine metabolic process"/>
    <property type="evidence" value="ECO:0007669"/>
    <property type="project" value="TreeGrafter"/>
</dbReference>
<dbReference type="InterPro" id="IPR003097">
    <property type="entry name" value="CysJ-like_FAD-binding"/>
</dbReference>
<comment type="caution">
    <text evidence="9">The sequence shown here is derived from an EMBL/GenBank/DDBJ whole genome shotgun (WGS) entry which is preliminary data.</text>
</comment>
<comment type="cofactor">
    <cofactor evidence="1">
        <name>FAD</name>
        <dbReference type="ChEBI" id="CHEBI:57692"/>
    </cofactor>
</comment>
<dbReference type="GO" id="GO:0009086">
    <property type="term" value="P:methionine biosynthetic process"/>
    <property type="evidence" value="ECO:0007669"/>
    <property type="project" value="TreeGrafter"/>
</dbReference>
<dbReference type="Gene3D" id="2.40.30.10">
    <property type="entry name" value="Translation factors"/>
    <property type="match status" value="1"/>
</dbReference>
<dbReference type="PANTHER" id="PTHR19384:SF84">
    <property type="entry name" value="METHIONINE SYNTHASE REDUCTASE"/>
    <property type="match status" value="1"/>
</dbReference>
<evidence type="ECO:0000256" key="6">
    <source>
        <dbReference type="SAM" id="MobiDB-lite"/>
    </source>
</evidence>
<feature type="compositionally biased region" description="Basic and acidic residues" evidence="6">
    <location>
        <begin position="32"/>
        <end position="45"/>
    </location>
</feature>
<dbReference type="PROSITE" id="PS51384">
    <property type="entry name" value="FAD_FR"/>
    <property type="match status" value="1"/>
</dbReference>
<dbReference type="PANTHER" id="PTHR19384">
    <property type="entry name" value="NITRIC OXIDE SYNTHASE-RELATED"/>
    <property type="match status" value="1"/>
</dbReference>
<keyword evidence="7" id="KW-1133">Transmembrane helix</keyword>
<sequence>MVYSGDKRDKRPGGQGPISVAGRKKTRTASTSRRETDNRPMEKYSQYRDRGTGIAPFIPLAATTGALHLPVAAILFALRAPVLIAMAGSYFLFLQFMPLGGLFQKGMLWICMLVAGVWWVDLQVEGVKRGTLSRFPSRLPSPGSIIASTFSSPLDALYLAATFDPIFLVPSFDTPYVFQLTLLQVLLYTFAPPTSKPYSSKPTTIAEVVARNPHRIVAIFPEGTTSNGRALLRFAPALDSFATHRHHPSSSSSPTSSHSSDGNNSGNGGSSGNGIPSNPIFPISLRYVPSNTTTPLPNSTTAHLWRLLGTPSHTIKVRIAEAVKIRDLEKADTLASTSSSETITEKTVAKGAGDNGGVTRVPRAGALEEKVGEALARVGRIRRVGLGVKEKIGFWNAWKAQGRRRRLYITSFDGLVFMISPDILVCVLVAVALAIHEPANGPATRPSQTPHHALQRSRRTVPLLQYPYTPRGQRATLPDDDLIYFPPAFDPIRVFEREIHMRLCERRLTCMLIAARADSTSDAVVADAVAEEEDVEGGVVGVGQPARERWVIVGTASAVSLSRSGKGTETGTGLGEAKRRVRRAGMGGALSPSSSKSSQLSRTTSFSFSLSLFLVGVCVMVWEGVMVDVRAGLVGVRRVSSLASSLSEMLYPMDPAKLRWRAEEQLERRLVNGPREDVRLVNVLLPAGQRARGEMREQQALMRGAQLAEEVPVVDDVEGPIARDGPQTQAHERGDACRRRILLVVVIRPVKGADFKGGEGTAAAGVEAAGGGGGGLAVVQAAVGIDAVAGAPGVRDGEAAGAGLRGQGVGDAEEGLQGRVDGGGRGDGRRRSGGRGGGVYGASIVGLGEAEVLEELGDGGVRVHAGMTTRLTKRVSHLREADVSWLSYQIGISHPQNESGMRLADGWKDDWRISSELVIPCLRLTFTTNAVARWQDTRQDTRHETSWKETGDRKEGRKEGEGRRNAEPVPGTQSSNPSIRQASTAEPHRSIRCLASRTIVWSEGQNESGGTGTGAQLRMIVLQSFDSVRRQSFVSTTAFGARHRPRLPSSHDINRTLLDTNINSNTNIALEAHPTINTKMTAAEDEYREARAAQAAVPEEPPKLRLDTSSRKKTQPAAILEVDFTSTPRSRTPLRPPARQRRASTHQLDMARAIHNLLGDSSANNLIRAECCGGGCCRIATGAAAASSSPSSAPPSPSLRPVLLPNNQAFRALNLQLAPLTMKTNLKDIYALPASTITLEPLVQEFDHTSTVATHPPPFVTPHPPYEVFAAPIHHARALTQPGAEKRTYHFDLDVTDYPEEGPGVDFIVGGAIGVCAPNDHAVVDRIFDCLDVPSDKRDEVLALHTQSGRWPTIWGEDQERRLTTTRRELLTWTVDVQSYAPKRGLLRVLAEYATDEYEKKILMYLCSRQGQAAFCELRTGPYVTLLQLLSAFPSAKPPLEHLLVVLQPLMPRFYSLSSDPHTTKYAHRRIIEIAVTVHEAPDWAGGQRTGVGSGFFERMAQQYVAGQGSKTLHIPMFRGLMQNPLAREFQLDGPMLLIGAGVGIAPFRGFVQRRLQNANCANKVWVIQGIRDSLLDELYAGEWGADEEKVKTVVESRVGTGRYVQEEVKNQADLVWFVINSLDGRIFVCGSSKGMGEGVEEALIEIAMNKGGLRQEEAKMFWKNKERSFQYITETW</sequence>
<dbReference type="GO" id="GO:0005829">
    <property type="term" value="C:cytosol"/>
    <property type="evidence" value="ECO:0007669"/>
    <property type="project" value="TreeGrafter"/>
</dbReference>
<dbReference type="SMART" id="SM00563">
    <property type="entry name" value="PlsC"/>
    <property type="match status" value="1"/>
</dbReference>
<evidence type="ECO:0000256" key="3">
    <source>
        <dbReference type="ARBA" id="ARBA00022630"/>
    </source>
</evidence>
<name>A0AAD6NMH3_DREDA</name>
<feature type="region of interest" description="Disordered" evidence="6">
    <location>
        <begin position="937"/>
        <end position="988"/>
    </location>
</feature>
<evidence type="ECO:0000256" key="1">
    <source>
        <dbReference type="ARBA" id="ARBA00001974"/>
    </source>
</evidence>
<keyword evidence="7" id="KW-0812">Transmembrane</keyword>
<dbReference type="GO" id="GO:0010181">
    <property type="term" value="F:FMN binding"/>
    <property type="evidence" value="ECO:0007669"/>
    <property type="project" value="TreeGrafter"/>
</dbReference>
<dbReference type="FunFam" id="1.20.990.10:FF:000007">
    <property type="entry name" value="Methionine synthase reductase"/>
    <property type="match status" value="1"/>
</dbReference>
<dbReference type="PRINTS" id="PR00371">
    <property type="entry name" value="FPNCR"/>
</dbReference>
<dbReference type="GO" id="GO:0050660">
    <property type="term" value="F:flavin adenine dinucleotide binding"/>
    <property type="evidence" value="ECO:0007669"/>
    <property type="project" value="TreeGrafter"/>
</dbReference>
<dbReference type="GO" id="GO:0030586">
    <property type="term" value="F:[methionine synthase] reductase (NADPH) activity"/>
    <property type="evidence" value="ECO:0007669"/>
    <property type="project" value="TreeGrafter"/>
</dbReference>
<feature type="compositionally biased region" description="Low complexity" evidence="6">
    <location>
        <begin position="249"/>
        <end position="264"/>
    </location>
</feature>
<feature type="compositionally biased region" description="Basic and acidic residues" evidence="6">
    <location>
        <begin position="1100"/>
        <end position="1110"/>
    </location>
</feature>
<feature type="region of interest" description="Disordered" evidence="6">
    <location>
        <begin position="243"/>
        <end position="276"/>
    </location>
</feature>
<feature type="region of interest" description="Disordered" evidence="6">
    <location>
        <begin position="1092"/>
        <end position="1112"/>
    </location>
</feature>
<feature type="region of interest" description="Disordered" evidence="6">
    <location>
        <begin position="1"/>
        <end position="45"/>
    </location>
</feature>
<feature type="transmembrane region" description="Helical" evidence="7">
    <location>
        <begin position="414"/>
        <end position="435"/>
    </location>
</feature>
<feature type="domain" description="FAD-binding FR-type" evidence="8">
    <location>
        <begin position="1266"/>
        <end position="1533"/>
    </location>
</feature>
<keyword evidence="10" id="KW-1185">Reference proteome</keyword>
<dbReference type="EMBL" id="JAQGDS010000002">
    <property type="protein sequence ID" value="KAJ6263275.1"/>
    <property type="molecule type" value="Genomic_DNA"/>
</dbReference>
<evidence type="ECO:0000256" key="5">
    <source>
        <dbReference type="ARBA" id="ARBA00023002"/>
    </source>
</evidence>
<evidence type="ECO:0000259" key="8">
    <source>
        <dbReference type="PROSITE" id="PS51384"/>
    </source>
</evidence>
<evidence type="ECO:0000313" key="9">
    <source>
        <dbReference type="EMBL" id="KAJ6263275.1"/>
    </source>
</evidence>
<dbReference type="SUPFAM" id="SSF63380">
    <property type="entry name" value="Riboflavin synthase domain-like"/>
    <property type="match status" value="1"/>
</dbReference>
<dbReference type="SUPFAM" id="SSF52343">
    <property type="entry name" value="Ferredoxin reductase-like, C-terminal NADP-linked domain"/>
    <property type="match status" value="1"/>
</dbReference>
<comment type="similarity">
    <text evidence="2">Belongs to the flavoprotein pyridine nucleotide cytochrome reductase family.</text>
</comment>
<feature type="transmembrane region" description="Helical" evidence="7">
    <location>
        <begin position="71"/>
        <end position="94"/>
    </location>
</feature>
<feature type="region of interest" description="Disordered" evidence="6">
    <location>
        <begin position="799"/>
        <end position="835"/>
    </location>
</feature>
<keyword evidence="4" id="KW-0274">FAD</keyword>
<dbReference type="InterPro" id="IPR017927">
    <property type="entry name" value="FAD-bd_FR_type"/>
</dbReference>
<dbReference type="InterPro" id="IPR001709">
    <property type="entry name" value="Flavoprot_Pyr_Nucl_cyt_Rdtase"/>
</dbReference>
<feature type="compositionally biased region" description="Basic and acidic residues" evidence="6">
    <location>
        <begin position="937"/>
        <end position="966"/>
    </location>
</feature>
<evidence type="ECO:0000256" key="2">
    <source>
        <dbReference type="ARBA" id="ARBA00006105"/>
    </source>
</evidence>
<gene>
    <name evidence="9" type="ORF">Dda_1837</name>
</gene>
<protein>
    <recommendedName>
        <fullName evidence="8">FAD-binding FR-type domain-containing protein</fullName>
    </recommendedName>
</protein>
<evidence type="ECO:0000256" key="7">
    <source>
        <dbReference type="SAM" id="Phobius"/>
    </source>
</evidence>
<evidence type="ECO:0000313" key="10">
    <source>
        <dbReference type="Proteomes" id="UP001221413"/>
    </source>
</evidence>